<protein>
    <submittedName>
        <fullName evidence="2">Uncharacterized protein</fullName>
    </submittedName>
</protein>
<evidence type="ECO:0000256" key="1">
    <source>
        <dbReference type="SAM" id="MobiDB-lite"/>
    </source>
</evidence>
<gene>
    <name evidence="2" type="ORF">LTR05_002032</name>
</gene>
<feature type="region of interest" description="Disordered" evidence="1">
    <location>
        <begin position="1"/>
        <end position="34"/>
    </location>
</feature>
<sequence>MSALPDLYGGSPAHLGDLNKQYTYQPYRPPDAEARPKAKLVKSHDLSIQAQLPLTDKDLDILVGRGHILPKTAAQIRAARLHKAFNQNKDVPTSSTSMKRFFDNSTEETVSFFEPTPVAMVPQVWKPVQRGPNLERPANFKFKVNPDPEGSKKQRMMAAADLSQSHLKAQPQAPPKKIESHYPKSNLLVLPGVAKSINEIRNLPLTHSSHIFISVLALLAHS</sequence>
<comment type="caution">
    <text evidence="2">The sequence shown here is derived from an EMBL/GenBank/DDBJ whole genome shotgun (WGS) entry which is preliminary data.</text>
</comment>
<name>A0AAN7T1K3_9EURO</name>
<evidence type="ECO:0000313" key="3">
    <source>
        <dbReference type="Proteomes" id="UP001309876"/>
    </source>
</evidence>
<accession>A0AAN7T1K3</accession>
<organism evidence="2 3">
    <name type="scientific">Lithohypha guttulata</name>
    <dbReference type="NCBI Taxonomy" id="1690604"/>
    <lineage>
        <taxon>Eukaryota</taxon>
        <taxon>Fungi</taxon>
        <taxon>Dikarya</taxon>
        <taxon>Ascomycota</taxon>
        <taxon>Pezizomycotina</taxon>
        <taxon>Eurotiomycetes</taxon>
        <taxon>Chaetothyriomycetidae</taxon>
        <taxon>Chaetothyriales</taxon>
        <taxon>Trichomeriaceae</taxon>
        <taxon>Lithohypha</taxon>
    </lineage>
</organism>
<reference evidence="2 3" key="1">
    <citation type="submission" date="2023-08" db="EMBL/GenBank/DDBJ databases">
        <title>Black Yeasts Isolated from many extreme environments.</title>
        <authorList>
            <person name="Coleine C."/>
            <person name="Stajich J.E."/>
            <person name="Selbmann L."/>
        </authorList>
    </citation>
    <scope>NUCLEOTIDE SEQUENCE [LARGE SCALE GENOMIC DNA]</scope>
    <source>
        <strain evidence="2 3">CCFEE 5910</strain>
    </source>
</reference>
<dbReference type="EMBL" id="JAVRRJ010000002">
    <property type="protein sequence ID" value="KAK5087817.1"/>
    <property type="molecule type" value="Genomic_DNA"/>
</dbReference>
<proteinExistence type="predicted"/>
<dbReference type="AlphaFoldDB" id="A0AAN7T1K3"/>
<keyword evidence="3" id="KW-1185">Reference proteome</keyword>
<evidence type="ECO:0000313" key="2">
    <source>
        <dbReference type="EMBL" id="KAK5087817.1"/>
    </source>
</evidence>
<dbReference type="Proteomes" id="UP001309876">
    <property type="component" value="Unassembled WGS sequence"/>
</dbReference>